<accession>A0A6I1MH59</accession>
<evidence type="ECO:0000256" key="9">
    <source>
        <dbReference type="SAM" id="Coils"/>
    </source>
</evidence>
<dbReference type="GO" id="GO:0051301">
    <property type="term" value="P:cell division"/>
    <property type="evidence" value="ECO:0007669"/>
    <property type="project" value="UniProtKB-KW"/>
</dbReference>
<comment type="subcellular location">
    <subcellularLocation>
        <location evidence="1">Cell membrane</location>
        <topology evidence="1">Single-pass type II membrane protein</topology>
    </subcellularLocation>
</comment>
<keyword evidence="9" id="KW-0175">Coiled coil</keyword>
<evidence type="ECO:0000256" key="1">
    <source>
        <dbReference type="ARBA" id="ARBA00004401"/>
    </source>
</evidence>
<keyword evidence="3 10" id="KW-0132">Cell division</keyword>
<evidence type="ECO:0000313" key="10">
    <source>
        <dbReference type="EMBL" id="MPQ42164.1"/>
    </source>
</evidence>
<evidence type="ECO:0000256" key="6">
    <source>
        <dbReference type="ARBA" id="ARBA00023136"/>
    </source>
</evidence>
<dbReference type="EMBL" id="WHJC01000001">
    <property type="protein sequence ID" value="MPQ42164.1"/>
    <property type="molecule type" value="Genomic_DNA"/>
</dbReference>
<gene>
    <name evidence="10" type="primary">ftsL</name>
    <name evidence="10" type="ORF">GBZ86_00095</name>
</gene>
<evidence type="ECO:0000313" key="11">
    <source>
        <dbReference type="Proteomes" id="UP000430345"/>
    </source>
</evidence>
<evidence type="ECO:0000256" key="7">
    <source>
        <dbReference type="ARBA" id="ARBA00023306"/>
    </source>
</evidence>
<reference evidence="10 11" key="1">
    <citation type="submission" date="2019-10" db="EMBL/GenBank/DDBJ databases">
        <title>The Genome Sequence of Clostridium tarantellae Isolated from Fish Brain.</title>
        <authorList>
            <person name="Bano L."/>
            <person name="Kiel M."/>
            <person name="Sales G."/>
            <person name="Doxey A.C."/>
            <person name="Mansfield M.J."/>
            <person name="Schiavone M."/>
            <person name="Rossetto O."/>
            <person name="Pirazzini M."/>
            <person name="Dobrindt U."/>
            <person name="Montecucco C."/>
        </authorList>
    </citation>
    <scope>NUCLEOTIDE SEQUENCE [LARGE SCALE GENOMIC DNA]</scope>
    <source>
        <strain evidence="10 11">DSM 3997</strain>
    </source>
</reference>
<dbReference type="NCBIfam" id="TIGR02209">
    <property type="entry name" value="ftsL_broad"/>
    <property type="match status" value="1"/>
</dbReference>
<keyword evidence="5" id="KW-1133">Transmembrane helix</keyword>
<evidence type="ECO:0000256" key="5">
    <source>
        <dbReference type="ARBA" id="ARBA00022989"/>
    </source>
</evidence>
<keyword evidence="7" id="KW-0131">Cell cycle</keyword>
<keyword evidence="6" id="KW-0472">Membrane</keyword>
<evidence type="ECO:0000256" key="4">
    <source>
        <dbReference type="ARBA" id="ARBA00022692"/>
    </source>
</evidence>
<dbReference type="InterPro" id="IPR011922">
    <property type="entry name" value="Cell_div_FtsL"/>
</dbReference>
<organism evidence="10 11">
    <name type="scientific">Clostridium tarantellae</name>
    <dbReference type="NCBI Taxonomy" id="39493"/>
    <lineage>
        <taxon>Bacteria</taxon>
        <taxon>Bacillati</taxon>
        <taxon>Bacillota</taxon>
        <taxon>Clostridia</taxon>
        <taxon>Eubacteriales</taxon>
        <taxon>Clostridiaceae</taxon>
        <taxon>Clostridium</taxon>
    </lineage>
</organism>
<evidence type="ECO:0000256" key="2">
    <source>
        <dbReference type="ARBA" id="ARBA00022475"/>
    </source>
</evidence>
<dbReference type="Pfam" id="PF04977">
    <property type="entry name" value="DivIC"/>
    <property type="match status" value="1"/>
</dbReference>
<feature type="coiled-coil region" evidence="9">
    <location>
        <begin position="30"/>
        <end position="64"/>
    </location>
</feature>
<keyword evidence="2" id="KW-1003">Cell membrane</keyword>
<dbReference type="AlphaFoldDB" id="A0A6I1MH59"/>
<dbReference type="OrthoDB" id="9815382at2"/>
<dbReference type="Proteomes" id="UP000430345">
    <property type="component" value="Unassembled WGS sequence"/>
</dbReference>
<sequence>MRKKFNIKNIVMITLIAIFCISIVRQELTMKRINSDIQGKQKQLQDLKNKNERLQEEVNQSTTDEYIERLARERLGMIKPGEKVIVNSDKTN</sequence>
<proteinExistence type="predicted"/>
<name>A0A6I1MH59_9CLOT</name>
<dbReference type="RefSeq" id="WP_152886579.1">
    <property type="nucleotide sequence ID" value="NZ_WHJC01000001.1"/>
</dbReference>
<dbReference type="InterPro" id="IPR007060">
    <property type="entry name" value="FtsL/DivIC"/>
</dbReference>
<protein>
    <recommendedName>
        <fullName evidence="8">Cell division protein FtsL</fullName>
    </recommendedName>
</protein>
<dbReference type="GO" id="GO:0005886">
    <property type="term" value="C:plasma membrane"/>
    <property type="evidence" value="ECO:0007669"/>
    <property type="project" value="UniProtKB-SubCell"/>
</dbReference>
<keyword evidence="11" id="KW-1185">Reference proteome</keyword>
<comment type="caution">
    <text evidence="10">The sequence shown here is derived from an EMBL/GenBank/DDBJ whole genome shotgun (WGS) entry which is preliminary data.</text>
</comment>
<keyword evidence="4" id="KW-0812">Transmembrane</keyword>
<evidence type="ECO:0000256" key="8">
    <source>
        <dbReference type="NCBIfam" id="TIGR02209"/>
    </source>
</evidence>
<evidence type="ECO:0000256" key="3">
    <source>
        <dbReference type="ARBA" id="ARBA00022618"/>
    </source>
</evidence>